<dbReference type="EMBL" id="PJEO01000018">
    <property type="protein sequence ID" value="PKQ45615.1"/>
    <property type="molecule type" value="Genomic_DNA"/>
</dbReference>
<keyword evidence="3" id="KW-1185">Reference proteome</keyword>
<evidence type="ECO:0000259" key="1">
    <source>
        <dbReference type="Pfam" id="PF14289"/>
    </source>
</evidence>
<name>A0A2N3HKW7_9FLAO</name>
<dbReference type="OrthoDB" id="1143206at2"/>
<reference evidence="2 3" key="1">
    <citation type="submission" date="2017-12" db="EMBL/GenBank/DDBJ databases">
        <title>Confluentibacter flavum sp. nov., isolated from the saline lake.</title>
        <authorList>
            <person name="Yu L."/>
        </authorList>
    </citation>
    <scope>NUCLEOTIDE SEQUENCE [LARGE SCALE GENOMIC DNA]</scope>
    <source>
        <strain evidence="2 3">3B</strain>
    </source>
</reference>
<feature type="domain" description="DUF4369" evidence="1">
    <location>
        <begin position="25"/>
        <end position="120"/>
    </location>
</feature>
<evidence type="ECO:0000313" key="2">
    <source>
        <dbReference type="EMBL" id="PKQ45615.1"/>
    </source>
</evidence>
<comment type="caution">
    <text evidence="2">The sequence shown here is derived from an EMBL/GenBank/DDBJ whole genome shotgun (WGS) entry which is preliminary data.</text>
</comment>
<organism evidence="2 3">
    <name type="scientific">Confluentibacter flavum</name>
    <dbReference type="NCBI Taxonomy" id="1909700"/>
    <lineage>
        <taxon>Bacteria</taxon>
        <taxon>Pseudomonadati</taxon>
        <taxon>Bacteroidota</taxon>
        <taxon>Flavobacteriia</taxon>
        <taxon>Flavobacteriales</taxon>
        <taxon>Flavobacteriaceae</taxon>
        <taxon>Confluentibacter</taxon>
    </lineage>
</organism>
<evidence type="ECO:0000313" key="3">
    <source>
        <dbReference type="Proteomes" id="UP000233435"/>
    </source>
</evidence>
<gene>
    <name evidence="2" type="ORF">CSW08_07115</name>
</gene>
<sequence length="232" mass="26704">MKNFLLLVLMVFIVSCSKETPDLIVKGTIKGLKKGIIYLKKEQDTAIVTVDSVIINGQPDFELHSKIESPEMFFLYLDKNSSEDDRIPFFADKGITEINTSMKNFVHDAKINGSEQQKVWEKYRLMAAKFNEKNLDLIKEDLESQQAGDTSKISRIQKDYDNNLKRRYLYTVNFAINNKDSEVAPYLALTEIYNAKINLLDTINKSLTPEVKASKYGKELQKFVDQIKLEEN</sequence>
<dbReference type="RefSeq" id="WP_106659225.1">
    <property type="nucleotide sequence ID" value="NZ_PJEO01000018.1"/>
</dbReference>
<accession>A0A2N3HKW7</accession>
<protein>
    <recommendedName>
        <fullName evidence="1">DUF4369 domain-containing protein</fullName>
    </recommendedName>
</protein>
<proteinExistence type="predicted"/>
<dbReference type="PROSITE" id="PS51257">
    <property type="entry name" value="PROKAR_LIPOPROTEIN"/>
    <property type="match status" value="1"/>
</dbReference>
<dbReference type="Proteomes" id="UP000233435">
    <property type="component" value="Unassembled WGS sequence"/>
</dbReference>
<dbReference type="InterPro" id="IPR025380">
    <property type="entry name" value="DUF4369"/>
</dbReference>
<dbReference type="Pfam" id="PF14289">
    <property type="entry name" value="DUF4369"/>
    <property type="match status" value="1"/>
</dbReference>
<dbReference type="AlphaFoldDB" id="A0A2N3HKW7"/>